<keyword evidence="1" id="KW-0378">Hydrolase</keyword>
<evidence type="ECO:0000313" key="4">
    <source>
        <dbReference type="Proteomes" id="UP000309450"/>
    </source>
</evidence>
<dbReference type="InterPro" id="IPR006683">
    <property type="entry name" value="Thioestr_dom"/>
</dbReference>
<dbReference type="CDD" id="cd03443">
    <property type="entry name" value="PaaI_thioesterase"/>
    <property type="match status" value="1"/>
</dbReference>
<organism evidence="3 4">
    <name type="scientific">Aliigemmobacter aestuarii</name>
    <dbReference type="NCBI Taxonomy" id="1445661"/>
    <lineage>
        <taxon>Bacteria</taxon>
        <taxon>Pseudomonadati</taxon>
        <taxon>Pseudomonadota</taxon>
        <taxon>Alphaproteobacteria</taxon>
        <taxon>Rhodobacterales</taxon>
        <taxon>Paracoccaceae</taxon>
        <taxon>Aliigemmobacter</taxon>
    </lineage>
</organism>
<dbReference type="InterPro" id="IPR029069">
    <property type="entry name" value="HotDog_dom_sf"/>
</dbReference>
<accession>A0A4V3V0S1</accession>
<proteinExistence type="predicted"/>
<dbReference type="OrthoDB" id="9806185at2"/>
<name>A0A4V3V0S1_9RHOB</name>
<protein>
    <submittedName>
        <fullName evidence="3">PaaI family thioesterase</fullName>
    </submittedName>
</protein>
<dbReference type="GO" id="GO:0016289">
    <property type="term" value="F:acyl-CoA hydrolase activity"/>
    <property type="evidence" value="ECO:0007669"/>
    <property type="project" value="UniProtKB-ARBA"/>
</dbReference>
<dbReference type="InterPro" id="IPR003736">
    <property type="entry name" value="PAAI_dom"/>
</dbReference>
<gene>
    <name evidence="3" type="ORF">E7811_04630</name>
</gene>
<keyword evidence="4" id="KW-1185">Reference proteome</keyword>
<sequence>MTAQPTRIDPRISSSFSRQGLMTTFHASLVEAAGGFCRIEAPILPGATQQHGAGHAGLTFALADSAAGYAALTLMPPGQEVMTAEAKINLIAPALGERLIARGRVVKAGRRLTVVTAEVVAVTGDKEHSIAIFQGTMVPVDAATDRG</sequence>
<comment type="caution">
    <text evidence="3">The sequence shown here is derived from an EMBL/GenBank/DDBJ whole genome shotgun (WGS) entry which is preliminary data.</text>
</comment>
<dbReference type="EMBL" id="SSND01000001">
    <property type="protein sequence ID" value="THD85012.1"/>
    <property type="molecule type" value="Genomic_DNA"/>
</dbReference>
<dbReference type="AlphaFoldDB" id="A0A4V3V0S1"/>
<evidence type="ECO:0000256" key="1">
    <source>
        <dbReference type="ARBA" id="ARBA00022801"/>
    </source>
</evidence>
<dbReference type="Gene3D" id="3.10.129.10">
    <property type="entry name" value="Hotdog Thioesterase"/>
    <property type="match status" value="1"/>
</dbReference>
<dbReference type="Pfam" id="PF03061">
    <property type="entry name" value="4HBT"/>
    <property type="match status" value="1"/>
</dbReference>
<evidence type="ECO:0000259" key="2">
    <source>
        <dbReference type="Pfam" id="PF03061"/>
    </source>
</evidence>
<feature type="domain" description="Thioesterase" evidence="2">
    <location>
        <begin position="52"/>
        <end position="125"/>
    </location>
</feature>
<evidence type="ECO:0000313" key="3">
    <source>
        <dbReference type="EMBL" id="THD85012.1"/>
    </source>
</evidence>
<dbReference type="SUPFAM" id="SSF54637">
    <property type="entry name" value="Thioesterase/thiol ester dehydrase-isomerase"/>
    <property type="match status" value="1"/>
</dbReference>
<dbReference type="Proteomes" id="UP000309450">
    <property type="component" value="Unassembled WGS sequence"/>
</dbReference>
<reference evidence="3 4" key="1">
    <citation type="submission" date="2019-04" db="EMBL/GenBank/DDBJ databases">
        <title>Draft genome sequence of Gemmobacter aestuarii sp. nov.</title>
        <authorList>
            <person name="Hameed A."/>
            <person name="Lin S.-Y."/>
            <person name="Shahina M."/>
            <person name="Lai W.-A."/>
            <person name="Young C.-C."/>
        </authorList>
    </citation>
    <scope>NUCLEOTIDE SEQUENCE [LARGE SCALE GENOMIC DNA]</scope>
    <source>
        <strain evidence="3 4">CC-PW-75</strain>
    </source>
</reference>
<dbReference type="NCBIfam" id="TIGR00369">
    <property type="entry name" value="unchar_dom_1"/>
    <property type="match status" value="1"/>
</dbReference>